<feature type="domain" description="PAC" evidence="8">
    <location>
        <begin position="219"/>
        <end position="270"/>
    </location>
</feature>
<dbReference type="CDD" id="cd00075">
    <property type="entry name" value="HATPase"/>
    <property type="match status" value="1"/>
</dbReference>
<dbReference type="KEGG" id="cfus:CYFUS_002289"/>
<dbReference type="SMART" id="SM00091">
    <property type="entry name" value="PAS"/>
    <property type="match status" value="3"/>
</dbReference>
<dbReference type="InterPro" id="IPR003594">
    <property type="entry name" value="HATPase_dom"/>
</dbReference>
<dbReference type="PANTHER" id="PTHR43047:SF72">
    <property type="entry name" value="OSMOSENSING HISTIDINE PROTEIN KINASE SLN1"/>
    <property type="match status" value="1"/>
</dbReference>
<dbReference type="InterPro" id="IPR036890">
    <property type="entry name" value="HATPase_C_sf"/>
</dbReference>
<dbReference type="Gene3D" id="3.30.450.20">
    <property type="entry name" value="PAS domain"/>
    <property type="match status" value="3"/>
</dbReference>
<keyword evidence="3" id="KW-0597">Phosphoprotein</keyword>
<dbReference type="CDD" id="cd00082">
    <property type="entry name" value="HisKA"/>
    <property type="match status" value="1"/>
</dbReference>
<dbReference type="FunFam" id="3.30.565.10:FF:000006">
    <property type="entry name" value="Sensor histidine kinase WalK"/>
    <property type="match status" value="1"/>
</dbReference>
<proteinExistence type="predicted"/>
<evidence type="ECO:0000259" key="7">
    <source>
        <dbReference type="PROSITE" id="PS50112"/>
    </source>
</evidence>
<evidence type="ECO:0000313" key="10">
    <source>
        <dbReference type="Proteomes" id="UP000217257"/>
    </source>
</evidence>
<dbReference type="InterPro" id="IPR013656">
    <property type="entry name" value="PAS_4"/>
</dbReference>
<dbReference type="Pfam" id="PF12860">
    <property type="entry name" value="PAS_7"/>
    <property type="match status" value="1"/>
</dbReference>
<dbReference type="InterPro" id="IPR003661">
    <property type="entry name" value="HisK_dim/P_dom"/>
</dbReference>
<keyword evidence="4" id="KW-0808">Transferase</keyword>
<evidence type="ECO:0000256" key="3">
    <source>
        <dbReference type="ARBA" id="ARBA00022553"/>
    </source>
</evidence>
<evidence type="ECO:0000313" key="9">
    <source>
        <dbReference type="EMBL" id="ATB36874.1"/>
    </source>
</evidence>
<dbReference type="Pfam" id="PF08448">
    <property type="entry name" value="PAS_4"/>
    <property type="match status" value="1"/>
</dbReference>
<evidence type="ECO:0000256" key="5">
    <source>
        <dbReference type="ARBA" id="ARBA00022777"/>
    </source>
</evidence>
<dbReference type="SMART" id="SM00086">
    <property type="entry name" value="PAC"/>
    <property type="match status" value="1"/>
</dbReference>
<feature type="domain" description="PAS" evidence="7">
    <location>
        <begin position="413"/>
        <end position="482"/>
    </location>
</feature>
<dbReference type="GO" id="GO:0000155">
    <property type="term" value="F:phosphorelay sensor kinase activity"/>
    <property type="evidence" value="ECO:0007669"/>
    <property type="project" value="InterPro"/>
</dbReference>
<dbReference type="PRINTS" id="PR00344">
    <property type="entry name" value="BCTRLSENSOR"/>
</dbReference>
<dbReference type="GO" id="GO:0005886">
    <property type="term" value="C:plasma membrane"/>
    <property type="evidence" value="ECO:0007669"/>
    <property type="project" value="TreeGrafter"/>
</dbReference>
<reference evidence="9 10" key="1">
    <citation type="submission" date="2017-06" db="EMBL/GenBank/DDBJ databases">
        <title>Sequencing and comparative analysis of myxobacterial genomes.</title>
        <authorList>
            <person name="Rupp O."/>
            <person name="Goesmann A."/>
            <person name="Sogaard-Andersen L."/>
        </authorList>
    </citation>
    <scope>NUCLEOTIDE SEQUENCE [LARGE SCALE GENOMIC DNA]</scope>
    <source>
        <strain evidence="9 10">DSM 52655</strain>
    </source>
</reference>
<evidence type="ECO:0000256" key="1">
    <source>
        <dbReference type="ARBA" id="ARBA00000085"/>
    </source>
</evidence>
<evidence type="ECO:0000259" key="6">
    <source>
        <dbReference type="PROSITE" id="PS50109"/>
    </source>
</evidence>
<dbReference type="EC" id="2.7.13.3" evidence="2"/>
<name>A0A250IYR6_9BACT</name>
<dbReference type="RefSeq" id="WP_232537502.1">
    <property type="nucleotide sequence ID" value="NZ_CP022098.1"/>
</dbReference>
<dbReference type="GO" id="GO:0009927">
    <property type="term" value="F:histidine phosphotransfer kinase activity"/>
    <property type="evidence" value="ECO:0007669"/>
    <property type="project" value="TreeGrafter"/>
</dbReference>
<dbReference type="InterPro" id="IPR000014">
    <property type="entry name" value="PAS"/>
</dbReference>
<dbReference type="Gene3D" id="1.10.287.130">
    <property type="match status" value="1"/>
</dbReference>
<dbReference type="PROSITE" id="PS50113">
    <property type="entry name" value="PAC"/>
    <property type="match status" value="1"/>
</dbReference>
<dbReference type="InterPro" id="IPR035965">
    <property type="entry name" value="PAS-like_dom_sf"/>
</dbReference>
<dbReference type="SUPFAM" id="SSF55785">
    <property type="entry name" value="PYP-like sensor domain (PAS domain)"/>
    <property type="match status" value="3"/>
</dbReference>
<comment type="catalytic activity">
    <reaction evidence="1">
        <text>ATP + protein L-histidine = ADP + protein N-phospho-L-histidine.</text>
        <dbReference type="EC" id="2.7.13.3"/>
    </reaction>
</comment>
<dbReference type="InterPro" id="IPR000700">
    <property type="entry name" value="PAS-assoc_C"/>
</dbReference>
<dbReference type="SMART" id="SM00387">
    <property type="entry name" value="HATPase_c"/>
    <property type="match status" value="1"/>
</dbReference>
<dbReference type="PROSITE" id="PS50112">
    <property type="entry name" value="PAS"/>
    <property type="match status" value="3"/>
</dbReference>
<evidence type="ECO:0000256" key="4">
    <source>
        <dbReference type="ARBA" id="ARBA00022679"/>
    </source>
</evidence>
<evidence type="ECO:0000256" key="2">
    <source>
        <dbReference type="ARBA" id="ARBA00012438"/>
    </source>
</evidence>
<dbReference type="CDD" id="cd00130">
    <property type="entry name" value="PAS"/>
    <property type="match status" value="2"/>
</dbReference>
<accession>A0A250IYR6</accession>
<dbReference type="Pfam" id="PF08447">
    <property type="entry name" value="PAS_3"/>
    <property type="match status" value="1"/>
</dbReference>
<dbReference type="InterPro" id="IPR004358">
    <property type="entry name" value="Sig_transdc_His_kin-like_C"/>
</dbReference>
<dbReference type="InterPro" id="IPR001610">
    <property type="entry name" value="PAC"/>
</dbReference>
<dbReference type="SUPFAM" id="SSF47384">
    <property type="entry name" value="Homodimeric domain of signal transducing histidine kinase"/>
    <property type="match status" value="1"/>
</dbReference>
<feature type="domain" description="Histidine kinase" evidence="6">
    <location>
        <begin position="558"/>
        <end position="774"/>
    </location>
</feature>
<dbReference type="EMBL" id="CP022098">
    <property type="protein sequence ID" value="ATB36874.1"/>
    <property type="molecule type" value="Genomic_DNA"/>
</dbReference>
<dbReference type="Gene3D" id="3.30.565.10">
    <property type="entry name" value="Histidine kinase-like ATPase, C-terminal domain"/>
    <property type="match status" value="1"/>
</dbReference>
<dbReference type="AlphaFoldDB" id="A0A250IYR6"/>
<sequence>MTMTDGQGRDAGWEASAPSFPKLLVQVGASLHATLIVDSQERILRMNHLLTSLAGWGDGVAFEGRAFEEVLHRLPWLAQALRTALSGTETVCEGGAPERRMRALVLPVFEDGVCLGACALLSACAPGSAGSARHDALEQELTRTQRQYEELLDTLDAAVWEADVDFRFTFVNRQAERLLGFSSLQWIQEPDFWRAHVHPEDREWAQAYCMKASRERRPYEFEYRMVAADGRIVWLRAFVTVLGEEEHPLKLRGILVDVTEQREARETLEQTVSLLRATFDSITDGVMVVSNNGRVTAFNKRFQQLWGLSDALLREELDHENALAFAISQVKEPERFSARIRAVYAAPEMEDVDIVELRDGRIFERTTLPQRVGSTIVGRVWSYRDVTQERRAREERERAFAAEQNAREQLEESFALLDTFLNNAPIGLGFVGLDLRFIRVNDALASLHGKSRHEEVGRALHELSPRVATTVEPLLRQVLDTGEPIIGFDLALEVPPTPGLLRHWRVSYYPVRTTSGKLMGVGAVVVELTAERHAQAERERLLREAHAAIQIRDDFLSVASHELKTPLTPLKLHLQLLERRCACGQPLPPDLARKALCQVDRLSEVISDMLDSSRIQAGQLELDRAPLSLQELVREVLKDFRPLCLEHPLEYEECARGLMVQGDRGRLAQVLANLLENARKYSPLRGPIRVTLARGGAEAIVSVSDSGIGIPEDQQAHLFERFFRARNAPISGFGGLGLGLYICRHIVERHGGRIWVESGTGHGSTFRFTLPVVD</sequence>
<gene>
    <name evidence="9" type="ORF">CYFUS_002289</name>
</gene>
<dbReference type="Proteomes" id="UP000217257">
    <property type="component" value="Chromosome"/>
</dbReference>
<dbReference type="PANTHER" id="PTHR43047">
    <property type="entry name" value="TWO-COMPONENT HISTIDINE PROTEIN KINASE"/>
    <property type="match status" value="1"/>
</dbReference>
<dbReference type="Pfam" id="PF02518">
    <property type="entry name" value="HATPase_c"/>
    <property type="match status" value="1"/>
</dbReference>
<evidence type="ECO:0000259" key="8">
    <source>
        <dbReference type="PROSITE" id="PS50113"/>
    </source>
</evidence>
<dbReference type="Pfam" id="PF00512">
    <property type="entry name" value="HisKA"/>
    <property type="match status" value="1"/>
</dbReference>
<dbReference type="InterPro" id="IPR005467">
    <property type="entry name" value="His_kinase_dom"/>
</dbReference>
<feature type="domain" description="PAS" evidence="7">
    <location>
        <begin position="144"/>
        <end position="203"/>
    </location>
</feature>
<dbReference type="InterPro" id="IPR013655">
    <property type="entry name" value="PAS_fold_3"/>
</dbReference>
<dbReference type="InterPro" id="IPR036097">
    <property type="entry name" value="HisK_dim/P_sf"/>
</dbReference>
<dbReference type="PROSITE" id="PS50109">
    <property type="entry name" value="HIS_KIN"/>
    <property type="match status" value="1"/>
</dbReference>
<keyword evidence="5 9" id="KW-0418">Kinase</keyword>
<dbReference type="NCBIfam" id="TIGR00229">
    <property type="entry name" value="sensory_box"/>
    <property type="match status" value="2"/>
</dbReference>
<dbReference type="SUPFAM" id="SSF55874">
    <property type="entry name" value="ATPase domain of HSP90 chaperone/DNA topoisomerase II/histidine kinase"/>
    <property type="match status" value="1"/>
</dbReference>
<feature type="domain" description="PAS" evidence="7">
    <location>
        <begin position="271"/>
        <end position="309"/>
    </location>
</feature>
<protein>
    <recommendedName>
        <fullName evidence="2">histidine kinase</fullName>
        <ecNumber evidence="2">2.7.13.3</ecNumber>
    </recommendedName>
</protein>
<dbReference type="SMART" id="SM00388">
    <property type="entry name" value="HisKA"/>
    <property type="match status" value="1"/>
</dbReference>
<organism evidence="9 10">
    <name type="scientific">Cystobacter fuscus</name>
    <dbReference type="NCBI Taxonomy" id="43"/>
    <lineage>
        <taxon>Bacteria</taxon>
        <taxon>Pseudomonadati</taxon>
        <taxon>Myxococcota</taxon>
        <taxon>Myxococcia</taxon>
        <taxon>Myxococcales</taxon>
        <taxon>Cystobacterineae</taxon>
        <taxon>Archangiaceae</taxon>
        <taxon>Cystobacter</taxon>
    </lineage>
</organism>